<dbReference type="AlphaFoldDB" id="A0A6B8VS58"/>
<dbReference type="KEGG" id="cok:COCCU_12560"/>
<sequence length="32" mass="3782">MLLFGRAGRDPTYINNVICIKLFLFYHPIELI</sequence>
<dbReference type="EMBL" id="CP046455">
    <property type="protein sequence ID" value="QGU08412.1"/>
    <property type="molecule type" value="Genomic_DNA"/>
</dbReference>
<accession>A0A6B8VS58</accession>
<evidence type="ECO:0000313" key="1">
    <source>
        <dbReference type="EMBL" id="QGU08412.1"/>
    </source>
</evidence>
<evidence type="ECO:0000313" key="2">
    <source>
        <dbReference type="Proteomes" id="UP000424462"/>
    </source>
</evidence>
<keyword evidence="2" id="KW-1185">Reference proteome</keyword>
<protein>
    <submittedName>
        <fullName evidence="1">Uncharacterized protein</fullName>
    </submittedName>
</protein>
<reference evidence="1 2" key="1">
    <citation type="submission" date="2019-11" db="EMBL/GenBank/DDBJ databases">
        <title>Complete genome sequence of Corynebacterium kalinowskii 1959, a novel Corynebacterium species isolated from soil of a small paddock in Vilsendorf, Germany.</title>
        <authorList>
            <person name="Schaffert L."/>
            <person name="Ruwe M."/>
            <person name="Milse J."/>
            <person name="Hanuschka K."/>
            <person name="Ortseifen V."/>
            <person name="Droste J."/>
            <person name="Brandt D."/>
            <person name="Schlueter L."/>
            <person name="Kutter Y."/>
            <person name="Vinke S."/>
            <person name="Viehoefer P."/>
            <person name="Jacob L."/>
            <person name="Luebke N.-C."/>
            <person name="Schulte-Berndt E."/>
            <person name="Hain C."/>
            <person name="Linder M."/>
            <person name="Schmidt P."/>
            <person name="Wollenschlaeger L."/>
            <person name="Luttermann T."/>
            <person name="Thieme E."/>
            <person name="Hassa J."/>
            <person name="Haak M."/>
            <person name="Wittchen M."/>
            <person name="Mentz A."/>
            <person name="Persicke M."/>
            <person name="Busche T."/>
            <person name="Ruckert C."/>
        </authorList>
    </citation>
    <scope>NUCLEOTIDE SEQUENCE [LARGE SCALE GENOMIC DNA]</scope>
    <source>
        <strain evidence="1 2">2039</strain>
    </source>
</reference>
<proteinExistence type="predicted"/>
<organism evidence="1 2">
    <name type="scientific">Corynebacterium occultum</name>
    <dbReference type="NCBI Taxonomy" id="2675219"/>
    <lineage>
        <taxon>Bacteria</taxon>
        <taxon>Bacillati</taxon>
        <taxon>Actinomycetota</taxon>
        <taxon>Actinomycetes</taxon>
        <taxon>Mycobacteriales</taxon>
        <taxon>Corynebacteriaceae</taxon>
        <taxon>Corynebacterium</taxon>
    </lineage>
</organism>
<dbReference type="Proteomes" id="UP000424462">
    <property type="component" value="Chromosome"/>
</dbReference>
<name>A0A6B8VS58_9CORY</name>
<gene>
    <name evidence="1" type="ORF">COCCU_12560</name>
</gene>